<dbReference type="AlphaFoldDB" id="A0A6J7DW79"/>
<evidence type="ECO:0000313" key="2">
    <source>
        <dbReference type="EMBL" id="CAB4631864.1"/>
    </source>
</evidence>
<dbReference type="EMBL" id="CAFBLO010000108">
    <property type="protein sequence ID" value="CAB4874936.1"/>
    <property type="molecule type" value="Genomic_DNA"/>
</dbReference>
<keyword evidence="1" id="KW-0812">Transmembrane</keyword>
<keyword evidence="1" id="KW-1133">Transmembrane helix</keyword>
<organism evidence="3">
    <name type="scientific">freshwater metagenome</name>
    <dbReference type="NCBI Taxonomy" id="449393"/>
    <lineage>
        <taxon>unclassified sequences</taxon>
        <taxon>metagenomes</taxon>
        <taxon>ecological metagenomes</taxon>
    </lineage>
</organism>
<evidence type="ECO:0000256" key="1">
    <source>
        <dbReference type="SAM" id="Phobius"/>
    </source>
</evidence>
<dbReference type="EMBL" id="CAEZVJ010000088">
    <property type="protein sequence ID" value="CAB4631864.1"/>
    <property type="molecule type" value="Genomic_DNA"/>
</dbReference>
<proteinExistence type="predicted"/>
<accession>A0A6J7DW79</accession>
<feature type="transmembrane region" description="Helical" evidence="1">
    <location>
        <begin position="12"/>
        <end position="36"/>
    </location>
</feature>
<reference evidence="3" key="1">
    <citation type="submission" date="2020-05" db="EMBL/GenBank/DDBJ databases">
        <authorList>
            <person name="Chiriac C."/>
            <person name="Salcher M."/>
            <person name="Ghai R."/>
            <person name="Kavagutti S V."/>
        </authorList>
    </citation>
    <scope>NUCLEOTIDE SEQUENCE</scope>
</reference>
<protein>
    <submittedName>
        <fullName evidence="3">Unannotated protein</fullName>
    </submittedName>
</protein>
<sequence>MRTALDRGSGSVTSLVMFGAVVLLGLGGLGGAAVILRVTDSIRTAELTASAVATRALAGDPTPCEPALRAQDSCGVTDGVATVRITVEGVTATAVAGPDR</sequence>
<evidence type="ECO:0000313" key="3">
    <source>
        <dbReference type="EMBL" id="CAB4874936.1"/>
    </source>
</evidence>
<name>A0A6J7DW79_9ZZZZ</name>
<gene>
    <name evidence="2" type="ORF">UFOPK1961_00816</name>
    <name evidence="3" type="ORF">UFOPK3364_00959</name>
</gene>
<keyword evidence="1" id="KW-0472">Membrane</keyword>